<accession>A0ABR3XTJ7</accession>
<evidence type="ECO:0000313" key="10">
    <source>
        <dbReference type="Proteomes" id="UP001586593"/>
    </source>
</evidence>
<keyword evidence="6" id="KW-0326">Glycosidase</keyword>
<dbReference type="EC" id="3.2.1.-" evidence="6"/>
<sequence length="654" mass="74315">MGVVRRGTRTGRSVSSTGLYCGLVEEGTMPRSRRWRLLLLVAVTWLVSAWYLLADDVSYSVRPSFQQDHGISDSLSPHGKSSTPKRIRWSKLPENYPVTSLRALPTPDSRPGASAGIPHIQKRPRPVENAAAQKEREARREAVRDSFQHSWRGYRKYAWLRDEVTPLTAEAQDTFGGWAATLVDALDTLWIMGLRDEFEQAVRACKEIDFTLVQESAINVFETTIRYLGGFLAAYELSEKRYPLLLEKAVEVGELLMCAFDTPNHMPIPRWKSTYYMSGKPQWAPMAMIVSELGSFSLEFTKLSQLTGNMKYYDAAQRIMDEFERGQFTTRLPGMWPIAVGPGPSFNVDNVFTLGAMSDSFYEYLPKQYLLLDGLMDQPRKMYEAFIEVARQHLFRRVLNPDNIPLLVSGDARVTGSQDKMKVSTTPRAQHLTCFVGGMVGLAARAFNRPDDLDMAVQLTDGCVWAYNNTVSGIGPEIYTFVACGSVDDSQTGEKCAFSNAKWRTGVRNYWSPPSSVVEETEADRLEAEQFAQENMARRRLPRGMVDIYDAKYALRPEAIESVFILYRITGDPSWMDKAWEMFRNIERHTRTSIAAASLANVMAEEPEKLDNMESFWLGETLKYFYLIFSDWDTVSLDEWVLNTEAHPFRRPGI</sequence>
<comment type="cofactor">
    <cofactor evidence="1">
        <name>Ca(2+)</name>
        <dbReference type="ChEBI" id="CHEBI:29108"/>
    </cofactor>
</comment>
<evidence type="ECO:0000256" key="8">
    <source>
        <dbReference type="SAM" id="Phobius"/>
    </source>
</evidence>
<dbReference type="InterPro" id="IPR012341">
    <property type="entry name" value="6hp_glycosidase-like_sf"/>
</dbReference>
<organism evidence="9 10">
    <name type="scientific">Phialemonium thermophilum</name>
    <dbReference type="NCBI Taxonomy" id="223376"/>
    <lineage>
        <taxon>Eukaryota</taxon>
        <taxon>Fungi</taxon>
        <taxon>Dikarya</taxon>
        <taxon>Ascomycota</taxon>
        <taxon>Pezizomycotina</taxon>
        <taxon>Sordariomycetes</taxon>
        <taxon>Sordariomycetidae</taxon>
        <taxon>Cephalothecales</taxon>
        <taxon>Cephalothecaceae</taxon>
        <taxon>Phialemonium</taxon>
    </lineage>
</organism>
<name>A0ABR3XTJ7_9PEZI</name>
<dbReference type="PRINTS" id="PR00747">
    <property type="entry name" value="GLYHDRLASE47"/>
</dbReference>
<keyword evidence="8" id="KW-0812">Transmembrane</keyword>
<feature type="region of interest" description="Disordered" evidence="7">
    <location>
        <begin position="100"/>
        <end position="139"/>
    </location>
</feature>
<protein>
    <recommendedName>
        <fullName evidence="6">alpha-1,2-Mannosidase</fullName>
        <ecNumber evidence="6">3.2.1.-</ecNumber>
    </recommendedName>
</protein>
<keyword evidence="5" id="KW-1015">Disulfide bond</keyword>
<reference evidence="9 10" key="1">
    <citation type="journal article" date="2024" name="Commun. Biol.">
        <title>Comparative genomic analysis of thermophilic fungi reveals convergent evolutionary adaptations and gene losses.</title>
        <authorList>
            <person name="Steindorff A.S."/>
            <person name="Aguilar-Pontes M.V."/>
            <person name="Robinson A.J."/>
            <person name="Andreopoulos B."/>
            <person name="LaButti K."/>
            <person name="Kuo A."/>
            <person name="Mondo S."/>
            <person name="Riley R."/>
            <person name="Otillar R."/>
            <person name="Haridas S."/>
            <person name="Lipzen A."/>
            <person name="Grimwood J."/>
            <person name="Schmutz J."/>
            <person name="Clum A."/>
            <person name="Reid I.D."/>
            <person name="Moisan M.C."/>
            <person name="Butler G."/>
            <person name="Nguyen T.T.M."/>
            <person name="Dewar K."/>
            <person name="Conant G."/>
            <person name="Drula E."/>
            <person name="Henrissat B."/>
            <person name="Hansel C."/>
            <person name="Singer S."/>
            <person name="Hutchinson M.I."/>
            <person name="de Vries R.P."/>
            <person name="Natvig D.O."/>
            <person name="Powell A.J."/>
            <person name="Tsang A."/>
            <person name="Grigoriev I.V."/>
        </authorList>
    </citation>
    <scope>NUCLEOTIDE SEQUENCE [LARGE SCALE GENOMIC DNA]</scope>
    <source>
        <strain evidence="9 10">ATCC 24622</strain>
    </source>
</reference>
<evidence type="ECO:0000256" key="3">
    <source>
        <dbReference type="ARBA" id="ARBA00007658"/>
    </source>
</evidence>
<dbReference type="EMBL" id="JAZHXJ010000047">
    <property type="protein sequence ID" value="KAL1879086.1"/>
    <property type="molecule type" value="Genomic_DNA"/>
</dbReference>
<evidence type="ECO:0000313" key="9">
    <source>
        <dbReference type="EMBL" id="KAL1879086.1"/>
    </source>
</evidence>
<evidence type="ECO:0000256" key="5">
    <source>
        <dbReference type="ARBA" id="ARBA00023157"/>
    </source>
</evidence>
<comment type="caution">
    <text evidence="9">The sequence shown here is derived from an EMBL/GenBank/DDBJ whole genome shotgun (WGS) entry which is preliminary data.</text>
</comment>
<evidence type="ECO:0000256" key="4">
    <source>
        <dbReference type="ARBA" id="ARBA00022801"/>
    </source>
</evidence>
<comment type="similarity">
    <text evidence="3 6">Belongs to the glycosyl hydrolase 47 family.</text>
</comment>
<dbReference type="Pfam" id="PF01532">
    <property type="entry name" value="Glyco_hydro_47"/>
    <property type="match status" value="1"/>
</dbReference>
<dbReference type="PANTHER" id="PTHR11742">
    <property type="entry name" value="MANNOSYL-OLIGOSACCHARIDE ALPHA-1,2-MANNOSIDASE-RELATED"/>
    <property type="match status" value="1"/>
</dbReference>
<gene>
    <name evidence="9" type="ORF">VTK73DRAFT_7412</name>
</gene>
<keyword evidence="4 6" id="KW-0378">Hydrolase</keyword>
<dbReference type="InterPro" id="IPR001382">
    <property type="entry name" value="Glyco_hydro_47"/>
</dbReference>
<dbReference type="PANTHER" id="PTHR11742:SF49">
    <property type="entry name" value="ALPHA-1,2-MANNOSIDASE"/>
    <property type="match status" value="1"/>
</dbReference>
<evidence type="ECO:0000256" key="6">
    <source>
        <dbReference type="RuleBase" id="RU361193"/>
    </source>
</evidence>
<evidence type="ECO:0000256" key="2">
    <source>
        <dbReference type="ARBA" id="ARBA00004922"/>
    </source>
</evidence>
<dbReference type="Gene3D" id="1.50.10.10">
    <property type="match status" value="1"/>
</dbReference>
<keyword evidence="10" id="KW-1185">Reference proteome</keyword>
<keyword evidence="8" id="KW-1133">Transmembrane helix</keyword>
<comment type="pathway">
    <text evidence="2">Protein modification; protein glycosylation.</text>
</comment>
<feature type="transmembrane region" description="Helical" evidence="8">
    <location>
        <begin position="37"/>
        <end position="54"/>
    </location>
</feature>
<dbReference type="Proteomes" id="UP001586593">
    <property type="component" value="Unassembled WGS sequence"/>
</dbReference>
<evidence type="ECO:0000256" key="1">
    <source>
        <dbReference type="ARBA" id="ARBA00001913"/>
    </source>
</evidence>
<dbReference type="SUPFAM" id="SSF48225">
    <property type="entry name" value="Seven-hairpin glycosidases"/>
    <property type="match status" value="1"/>
</dbReference>
<dbReference type="InterPro" id="IPR036026">
    <property type="entry name" value="Seven-hairpin_glycosidases"/>
</dbReference>
<proteinExistence type="inferred from homology"/>
<keyword evidence="8" id="KW-0472">Membrane</keyword>
<dbReference type="InterPro" id="IPR050749">
    <property type="entry name" value="Glycosyl_Hydrolase_47"/>
</dbReference>
<evidence type="ECO:0000256" key="7">
    <source>
        <dbReference type="SAM" id="MobiDB-lite"/>
    </source>
</evidence>